<dbReference type="AlphaFoldDB" id="A0A080ZMG8"/>
<accession>A0A080ZMG8</accession>
<dbReference type="EMBL" id="ANJA01002830">
    <property type="protein sequence ID" value="ETO67829.1"/>
    <property type="molecule type" value="Genomic_DNA"/>
</dbReference>
<gene>
    <name evidence="2" type="ORF">F444_15284</name>
</gene>
<feature type="region of interest" description="Disordered" evidence="1">
    <location>
        <begin position="79"/>
        <end position="106"/>
    </location>
</feature>
<sequence>MEPQVPVQATMELQESYRWQSHRNNRSIAHGIRNSRNFSRSRQASTNERENDQSTGTEVTVGAPVEKAHKELLVRRVGVQTKRAKSCRSLSEARERRSRASTSSSS</sequence>
<feature type="compositionally biased region" description="Polar residues" evidence="1">
    <location>
        <begin position="34"/>
        <end position="46"/>
    </location>
</feature>
<protein>
    <submittedName>
        <fullName evidence="2">Uncharacterized protein</fullName>
    </submittedName>
</protein>
<evidence type="ECO:0000256" key="1">
    <source>
        <dbReference type="SAM" id="MobiDB-lite"/>
    </source>
</evidence>
<name>A0A080ZMG8_PHYNI</name>
<evidence type="ECO:0000313" key="3">
    <source>
        <dbReference type="Proteomes" id="UP000028582"/>
    </source>
</evidence>
<reference evidence="2 3" key="1">
    <citation type="submission" date="2013-11" db="EMBL/GenBank/DDBJ databases">
        <title>The Genome Sequence of Phytophthora parasitica P1976.</title>
        <authorList>
            <consortium name="The Broad Institute Genomics Platform"/>
            <person name="Russ C."/>
            <person name="Tyler B."/>
            <person name="Panabieres F."/>
            <person name="Shan W."/>
            <person name="Tripathy S."/>
            <person name="Grunwald N."/>
            <person name="Machado M."/>
            <person name="Johnson C.S."/>
            <person name="Walker B."/>
            <person name="Young S."/>
            <person name="Zeng Q."/>
            <person name="Gargeya S."/>
            <person name="Fitzgerald M."/>
            <person name="Haas B."/>
            <person name="Abouelleil A."/>
            <person name="Allen A.W."/>
            <person name="Alvarado L."/>
            <person name="Arachchi H.M."/>
            <person name="Berlin A.M."/>
            <person name="Chapman S.B."/>
            <person name="Gainer-Dewar J."/>
            <person name="Goldberg J."/>
            <person name="Griggs A."/>
            <person name="Gujja S."/>
            <person name="Hansen M."/>
            <person name="Howarth C."/>
            <person name="Imamovic A."/>
            <person name="Ireland A."/>
            <person name="Larimer J."/>
            <person name="McCowan C."/>
            <person name="Murphy C."/>
            <person name="Pearson M."/>
            <person name="Poon T.W."/>
            <person name="Priest M."/>
            <person name="Roberts A."/>
            <person name="Saif S."/>
            <person name="Shea T."/>
            <person name="Sisk P."/>
            <person name="Sykes S."/>
            <person name="Wortman J."/>
            <person name="Nusbaum C."/>
            <person name="Birren B."/>
        </authorList>
    </citation>
    <scope>NUCLEOTIDE SEQUENCE [LARGE SCALE GENOMIC DNA]</scope>
    <source>
        <strain evidence="2 3">P1976</strain>
    </source>
</reference>
<proteinExistence type="predicted"/>
<comment type="caution">
    <text evidence="2">The sequence shown here is derived from an EMBL/GenBank/DDBJ whole genome shotgun (WGS) entry which is preliminary data.</text>
</comment>
<organism evidence="2 3">
    <name type="scientific">Phytophthora nicotianae P1976</name>
    <dbReference type="NCBI Taxonomy" id="1317066"/>
    <lineage>
        <taxon>Eukaryota</taxon>
        <taxon>Sar</taxon>
        <taxon>Stramenopiles</taxon>
        <taxon>Oomycota</taxon>
        <taxon>Peronosporomycetes</taxon>
        <taxon>Peronosporales</taxon>
        <taxon>Peronosporaceae</taxon>
        <taxon>Phytophthora</taxon>
    </lineage>
</organism>
<feature type="region of interest" description="Disordered" evidence="1">
    <location>
        <begin position="16"/>
        <end position="61"/>
    </location>
</feature>
<dbReference type="Proteomes" id="UP000028582">
    <property type="component" value="Unassembled WGS sequence"/>
</dbReference>
<evidence type="ECO:0000313" key="2">
    <source>
        <dbReference type="EMBL" id="ETO67829.1"/>
    </source>
</evidence>